<gene>
    <name evidence="8" type="ORF">ENLAB_14790</name>
</gene>
<evidence type="ECO:0000256" key="4">
    <source>
        <dbReference type="PROSITE-ProRule" id="PRU10137"/>
    </source>
</evidence>
<evidence type="ECO:0000256" key="3">
    <source>
        <dbReference type="ARBA" id="ARBA00023172"/>
    </source>
</evidence>
<dbReference type="PROSITE" id="PS51736">
    <property type="entry name" value="RECOMBINASES_3"/>
    <property type="match status" value="1"/>
</dbReference>
<feature type="domain" description="Resolvase/invertase-type recombinase catalytic" evidence="6">
    <location>
        <begin position="2"/>
        <end position="150"/>
    </location>
</feature>
<evidence type="ECO:0000256" key="5">
    <source>
        <dbReference type="SAM" id="Coils"/>
    </source>
</evidence>
<keyword evidence="9" id="KW-1185">Reference proteome</keyword>
<dbReference type="InterPro" id="IPR006118">
    <property type="entry name" value="Recombinase_CS"/>
</dbReference>
<dbReference type="PANTHER" id="PTHR30461">
    <property type="entry name" value="DNA-INVERTASE FROM LAMBDOID PROPHAGE"/>
    <property type="match status" value="1"/>
</dbReference>
<dbReference type="Pfam" id="PF00239">
    <property type="entry name" value="Resolvase"/>
    <property type="match status" value="1"/>
</dbReference>
<feature type="coiled-coil region" evidence="5">
    <location>
        <begin position="397"/>
        <end position="424"/>
    </location>
</feature>
<evidence type="ECO:0000313" key="9">
    <source>
        <dbReference type="Proteomes" id="UP000831692"/>
    </source>
</evidence>
<evidence type="ECO:0000256" key="2">
    <source>
        <dbReference type="ARBA" id="ARBA00023125"/>
    </source>
</evidence>
<dbReference type="Pfam" id="PF13408">
    <property type="entry name" value="Zn_ribbon_recom"/>
    <property type="match status" value="1"/>
</dbReference>
<sequence>MKFAIYVRVSTLEQAEEGYSIEEQIDKLSKYCEVKNWGIFKIYKDGGFSGSTTDRPGLSSLITDSKRKKFQGVLVYKLDRLSRSQKDTLYLIEDVFTANDISFVSLNENFDTSSAFGKAMIGILAVFAQLEREQIKERMVMGKVGRAKSGKAMSWSKVPFGYIYKNDTYVAHPIQAPIVKQIFDDYMSGISITKLKDKLNDEGHIGKEINWSYRTIRQTLANPIYAGINRYNGELFEGNHEGIITKAFFEKVQNELKVRQVAAYEKNNNPRPFQSKYMLSGIIRCGLCGASLSVGMRAKRKDGSRHRYYRCYSKSKKKNLTMTKDPNGCTSPNYSMDELEKHILSQIEQIRLNTELINSLSANDSVVDFSSYNKRIDELDLSLEKIVNLFIDDAIPKDILEARMEKIKQEKDSLEKKIDSLKIKRPILEPMDAKEILSKLTDNIWNLSYMDQKSIVMELISKILVYPDKLEIHWKFAIN</sequence>
<dbReference type="SMART" id="SM00857">
    <property type="entry name" value="Resolvase"/>
    <property type="match status" value="1"/>
</dbReference>
<dbReference type="PANTHER" id="PTHR30461:SF23">
    <property type="entry name" value="DNA RECOMBINASE-RELATED"/>
    <property type="match status" value="1"/>
</dbReference>
<dbReference type="InterPro" id="IPR050639">
    <property type="entry name" value="SSR_resolvase"/>
</dbReference>
<evidence type="ECO:0000256" key="1">
    <source>
        <dbReference type="ARBA" id="ARBA00022908"/>
    </source>
</evidence>
<accession>A0ABM7XS54</accession>
<dbReference type="SUPFAM" id="SSF53041">
    <property type="entry name" value="Resolvase-like"/>
    <property type="match status" value="1"/>
</dbReference>
<proteinExistence type="predicted"/>
<dbReference type="Gene3D" id="3.90.1750.20">
    <property type="entry name" value="Putative Large Serine Recombinase, Chain B, Domain 2"/>
    <property type="match status" value="1"/>
</dbReference>
<dbReference type="InterPro" id="IPR038109">
    <property type="entry name" value="DNA_bind_recomb_sf"/>
</dbReference>
<dbReference type="InterPro" id="IPR006119">
    <property type="entry name" value="Resolv_N"/>
</dbReference>
<dbReference type="InterPro" id="IPR036162">
    <property type="entry name" value="Resolvase-like_N_sf"/>
</dbReference>
<feature type="active site" description="O-(5'-phospho-DNA)-serine intermediate" evidence="4">
    <location>
        <position position="10"/>
    </location>
</feature>
<keyword evidence="1" id="KW-0229">DNA integration</keyword>
<protein>
    <submittedName>
        <fullName evidence="8">Resolvase, N-terminal domain protein</fullName>
    </submittedName>
</protein>
<dbReference type="Gene3D" id="3.40.50.1390">
    <property type="entry name" value="Resolvase, N-terminal catalytic domain"/>
    <property type="match status" value="1"/>
</dbReference>
<dbReference type="Pfam" id="PF07508">
    <property type="entry name" value="Recombinase"/>
    <property type="match status" value="1"/>
</dbReference>
<evidence type="ECO:0000313" key="8">
    <source>
        <dbReference type="EMBL" id="BDG67915.1"/>
    </source>
</evidence>
<dbReference type="EMBL" id="AP025635">
    <property type="protein sequence ID" value="BDG67915.1"/>
    <property type="molecule type" value="Genomic_DNA"/>
</dbReference>
<dbReference type="InterPro" id="IPR011109">
    <property type="entry name" value="DNA_bind_recombinase_dom"/>
</dbReference>
<name>A0ABM7XS54_9ENTE</name>
<dbReference type="CDD" id="cd03768">
    <property type="entry name" value="SR_ResInv"/>
    <property type="match status" value="1"/>
</dbReference>
<reference evidence="8 9" key="1">
    <citation type="submission" date="2022-03" db="EMBL/GenBank/DDBJ databases">
        <title>Complete genome sequence of Enterococcus innesii DB-1.</title>
        <authorList>
            <person name="Fukuda D."/>
            <person name="Nolasco-Hipolito C."/>
        </authorList>
    </citation>
    <scope>NUCLEOTIDE SEQUENCE [LARGE SCALE GENOMIC DNA]</scope>
    <source>
        <strain evidence="8 9">DB-1</strain>
    </source>
</reference>
<keyword evidence="2" id="KW-0238">DNA-binding</keyword>
<feature type="domain" description="Recombinase" evidence="7">
    <location>
        <begin position="159"/>
        <end position="262"/>
    </location>
</feature>
<evidence type="ECO:0000259" key="7">
    <source>
        <dbReference type="PROSITE" id="PS51737"/>
    </source>
</evidence>
<evidence type="ECO:0000259" key="6">
    <source>
        <dbReference type="PROSITE" id="PS51736"/>
    </source>
</evidence>
<organism evidence="8 9">
    <name type="scientific">Enterococcus innesii</name>
    <dbReference type="NCBI Taxonomy" id="2839759"/>
    <lineage>
        <taxon>Bacteria</taxon>
        <taxon>Bacillati</taxon>
        <taxon>Bacillota</taxon>
        <taxon>Bacilli</taxon>
        <taxon>Lactobacillales</taxon>
        <taxon>Enterococcaceae</taxon>
        <taxon>Enterococcus</taxon>
    </lineage>
</organism>
<dbReference type="Proteomes" id="UP000831692">
    <property type="component" value="Chromosome"/>
</dbReference>
<dbReference type="RefSeq" id="WP_244353289.1">
    <property type="nucleotide sequence ID" value="NZ_AP025635.1"/>
</dbReference>
<dbReference type="GeneID" id="83457459"/>
<keyword evidence="5" id="KW-0175">Coiled coil</keyword>
<dbReference type="PROSITE" id="PS51737">
    <property type="entry name" value="RECOMBINASE_DNA_BIND"/>
    <property type="match status" value="1"/>
</dbReference>
<keyword evidence="3" id="KW-0233">DNA recombination</keyword>
<dbReference type="PROSITE" id="PS00397">
    <property type="entry name" value="RECOMBINASES_1"/>
    <property type="match status" value="1"/>
</dbReference>
<dbReference type="InterPro" id="IPR025827">
    <property type="entry name" value="Zn_ribbon_recom_dom"/>
</dbReference>